<protein>
    <submittedName>
        <fullName evidence="1">Uncharacterized protein</fullName>
    </submittedName>
</protein>
<evidence type="ECO:0000313" key="2">
    <source>
        <dbReference type="Proteomes" id="UP000051530"/>
    </source>
</evidence>
<gene>
    <name evidence="1" type="ORF">M153_4810002045</name>
</gene>
<evidence type="ECO:0000313" key="1">
    <source>
        <dbReference type="EMBL" id="KRH93934.1"/>
    </source>
</evidence>
<comment type="caution">
    <text evidence="1">The sequence shown here is derived from an EMBL/GenBank/DDBJ whole genome shotgun (WGS) entry which is preliminary data.</text>
</comment>
<keyword evidence="2" id="KW-1185">Reference proteome</keyword>
<dbReference type="Proteomes" id="UP000051530">
    <property type="component" value="Unassembled WGS sequence"/>
</dbReference>
<organism evidence="1 2">
    <name type="scientific">Pseudoloma neurophilia</name>
    <dbReference type="NCBI Taxonomy" id="146866"/>
    <lineage>
        <taxon>Eukaryota</taxon>
        <taxon>Fungi</taxon>
        <taxon>Fungi incertae sedis</taxon>
        <taxon>Microsporidia</taxon>
        <taxon>Pseudoloma</taxon>
    </lineage>
</organism>
<dbReference type="AlphaFoldDB" id="A0A0R0M2W1"/>
<accession>A0A0R0M2W1</accession>
<name>A0A0R0M2W1_9MICR</name>
<sequence>MRFHILTERPSDISEYVLITDEDLKHTEPSWRSNDTKYILDFIDGRVTLIFYKKAEFLDNIFFIVKNIEYFKEKFEDFCDFEIIYHTVNTKEQTKDPLVNYSYADKDVVQKPPLFQTIITSLLRPDLYLSSDENCKIILETIKDGKVPEESETLQSLIIFGAITKTEKGFKINF</sequence>
<dbReference type="OrthoDB" id="10296663at2759"/>
<proteinExistence type="predicted"/>
<reference evidence="1 2" key="1">
    <citation type="submission" date="2015-07" db="EMBL/GenBank/DDBJ databases">
        <title>The genome of Pseudoloma neurophilia, a relevant intracellular parasite of the zebrafish.</title>
        <authorList>
            <person name="Ndikumana S."/>
            <person name="Pelin A."/>
            <person name="Sanders J."/>
            <person name="Corradi N."/>
        </authorList>
    </citation>
    <scope>NUCLEOTIDE SEQUENCE [LARGE SCALE GENOMIC DNA]</scope>
    <source>
        <strain evidence="1 2">MK1</strain>
    </source>
</reference>
<dbReference type="VEuPathDB" id="MicrosporidiaDB:M153_4810002045"/>
<dbReference type="EMBL" id="LGUB01000176">
    <property type="protein sequence ID" value="KRH93934.1"/>
    <property type="molecule type" value="Genomic_DNA"/>
</dbReference>